<protein>
    <submittedName>
        <fullName evidence="3">IS21 family transposase</fullName>
    </submittedName>
</protein>
<dbReference type="SUPFAM" id="SSF53098">
    <property type="entry name" value="Ribonuclease H-like"/>
    <property type="match status" value="1"/>
</dbReference>
<keyword evidence="4" id="KW-1185">Reference proteome</keyword>
<dbReference type="EMBL" id="JAGSCS010000055">
    <property type="protein sequence ID" value="MBR0577498.1"/>
    <property type="molecule type" value="Genomic_DNA"/>
</dbReference>
<dbReference type="Pfam" id="PF22483">
    <property type="entry name" value="Mu-transpos_C_2"/>
    <property type="match status" value="1"/>
</dbReference>
<feature type="non-terminal residue" evidence="3">
    <location>
        <position position="1"/>
    </location>
</feature>
<dbReference type="PROSITE" id="PS50994">
    <property type="entry name" value="INTEGRASE"/>
    <property type="match status" value="1"/>
</dbReference>
<feature type="non-terminal residue" evidence="3">
    <location>
        <position position="405"/>
    </location>
</feature>
<reference evidence="3" key="1">
    <citation type="submission" date="2021-04" db="EMBL/GenBank/DDBJ databases">
        <title>Proteiniclasticum sedimins sp. nov., an obligate anaerobic bacterium isolated from anaerobic sludge.</title>
        <authorList>
            <person name="Liu J."/>
        </authorList>
    </citation>
    <scope>NUCLEOTIDE SEQUENCE</scope>
    <source>
        <strain evidence="3">BAD-10</strain>
    </source>
</reference>
<dbReference type="GO" id="GO:0015074">
    <property type="term" value="P:DNA integration"/>
    <property type="evidence" value="ECO:0007669"/>
    <property type="project" value="InterPro"/>
</dbReference>
<dbReference type="NCBIfam" id="NF033546">
    <property type="entry name" value="transpos_IS21"/>
    <property type="match status" value="1"/>
</dbReference>
<feature type="domain" description="Integrase catalytic" evidence="2">
    <location>
        <begin position="123"/>
        <end position="303"/>
    </location>
</feature>
<comment type="similarity">
    <text evidence="1">Belongs to the transposase IS21/IS408/IS1162 family.</text>
</comment>
<accession>A0A941HSA6</accession>
<dbReference type="PANTHER" id="PTHR35004:SF8">
    <property type="entry name" value="TRANSPOSASE RV3428C-RELATED"/>
    <property type="match status" value="1"/>
</dbReference>
<gene>
    <name evidence="3" type="primary">istA</name>
    <name evidence="3" type="ORF">KCG48_14420</name>
</gene>
<dbReference type="InterPro" id="IPR012337">
    <property type="entry name" value="RNaseH-like_sf"/>
</dbReference>
<dbReference type="Gene3D" id="3.30.420.10">
    <property type="entry name" value="Ribonuclease H-like superfamily/Ribonuclease H"/>
    <property type="match status" value="1"/>
</dbReference>
<dbReference type="Proteomes" id="UP000675379">
    <property type="component" value="Unassembled WGS sequence"/>
</dbReference>
<sequence>LRLHHQSLSSRSIASLLGCSRNTVAKVLDALNRTELAWSQLELLTEDQLTKLLFPPVELDSNRLLPDFEQIHKELAKPGVNLTLLWDEYCLTARMAGKIPYMYTQFNKMYRDFAVRNKATMHLHRKPGDSLEVDWAGQKAHILDSTTGEVLDAFVFVSTLSSSQYTYAEGFLDMSTESWISAHIHAFQFYGGVPRSLINDNLKTGVVTPHFVDPLLNRTYQELAEHYGTVILPARVKRPKDKPSVESSVSNVSTWIIAALRHQQFFSLADLNQGIREKLKELNRKPFQKKPTSREQAFRDEERDLLLPLPVHPFEIAQWKTATVQFNYHITVEKMNYSVPYEYIKEKVDVRMTPKMVEIFLHQTRIASHLRLHGKPGQYSTTPEHMPEKHQSYLLWDGARFLHWA</sequence>
<evidence type="ECO:0000313" key="3">
    <source>
        <dbReference type="EMBL" id="MBR0577498.1"/>
    </source>
</evidence>
<dbReference type="InterPro" id="IPR054353">
    <property type="entry name" value="IstA-like_C"/>
</dbReference>
<evidence type="ECO:0000313" key="4">
    <source>
        <dbReference type="Proteomes" id="UP000675379"/>
    </source>
</evidence>
<dbReference type="InterPro" id="IPR001584">
    <property type="entry name" value="Integrase_cat-core"/>
</dbReference>
<organism evidence="3 4">
    <name type="scientific">Proteiniclasticum sediminis</name>
    <dbReference type="NCBI Taxonomy" id="2804028"/>
    <lineage>
        <taxon>Bacteria</taxon>
        <taxon>Bacillati</taxon>
        <taxon>Bacillota</taxon>
        <taxon>Clostridia</taxon>
        <taxon>Eubacteriales</taxon>
        <taxon>Clostridiaceae</taxon>
        <taxon>Proteiniclasticum</taxon>
    </lineage>
</organism>
<proteinExistence type="inferred from homology"/>
<dbReference type="AlphaFoldDB" id="A0A941HSA6"/>
<dbReference type="PANTHER" id="PTHR35004">
    <property type="entry name" value="TRANSPOSASE RV3428C-RELATED"/>
    <property type="match status" value="1"/>
</dbReference>
<comment type="caution">
    <text evidence="3">The sequence shown here is derived from an EMBL/GenBank/DDBJ whole genome shotgun (WGS) entry which is preliminary data.</text>
</comment>
<dbReference type="GO" id="GO:0003676">
    <property type="term" value="F:nucleic acid binding"/>
    <property type="evidence" value="ECO:0007669"/>
    <property type="project" value="InterPro"/>
</dbReference>
<name>A0A941HSA6_9CLOT</name>
<dbReference type="RefSeq" id="WP_211802887.1">
    <property type="nucleotide sequence ID" value="NZ_JAGSCS010000055.1"/>
</dbReference>
<dbReference type="InterPro" id="IPR036397">
    <property type="entry name" value="RNaseH_sf"/>
</dbReference>
<evidence type="ECO:0000259" key="2">
    <source>
        <dbReference type="PROSITE" id="PS50994"/>
    </source>
</evidence>
<evidence type="ECO:0000256" key="1">
    <source>
        <dbReference type="ARBA" id="ARBA00009277"/>
    </source>
</evidence>